<proteinExistence type="predicted"/>
<dbReference type="GO" id="GO:0005509">
    <property type="term" value="F:calcium ion binding"/>
    <property type="evidence" value="ECO:0007669"/>
    <property type="project" value="InterPro"/>
</dbReference>
<gene>
    <name evidence="19" type="primary">LRP8</name>
</gene>
<dbReference type="InterPro" id="IPR000152">
    <property type="entry name" value="EGF-type_Asp/Asn_hydroxyl_site"/>
</dbReference>
<feature type="disulfide bond" evidence="12">
    <location>
        <begin position="43"/>
        <end position="55"/>
    </location>
</feature>
<evidence type="ECO:0000256" key="6">
    <source>
        <dbReference type="ARBA" id="ARBA00023136"/>
    </source>
</evidence>
<feature type="disulfide bond" evidence="12">
    <location>
        <begin position="171"/>
        <end position="189"/>
    </location>
</feature>
<evidence type="ECO:0000256" key="13">
    <source>
        <dbReference type="PROSITE-ProRule" id="PRU00461"/>
    </source>
</evidence>
<dbReference type="CDD" id="cd00112">
    <property type="entry name" value="LDLa"/>
    <property type="match status" value="4"/>
</dbReference>
<keyword evidence="7 11" id="KW-1015">Disulfide bond</keyword>
<dbReference type="InterPro" id="IPR002172">
    <property type="entry name" value="LDrepeatLR_classA_rpt"/>
</dbReference>
<dbReference type="FunFam" id="4.10.400.10:FF:000162">
    <property type="entry name" value="LDL receptor related protein 8"/>
    <property type="match status" value="1"/>
</dbReference>
<dbReference type="InterPro" id="IPR018097">
    <property type="entry name" value="EGF_Ca-bd_CS"/>
</dbReference>
<evidence type="ECO:0000256" key="9">
    <source>
        <dbReference type="ARBA" id="ARBA00023180"/>
    </source>
</evidence>
<dbReference type="InterPro" id="IPR036055">
    <property type="entry name" value="LDL_receptor-like_sf"/>
</dbReference>
<evidence type="ECO:0000256" key="2">
    <source>
        <dbReference type="ARBA" id="ARBA00022583"/>
    </source>
</evidence>
<dbReference type="Proteomes" id="UP000245320">
    <property type="component" value="Chromosome 1"/>
</dbReference>
<dbReference type="SUPFAM" id="SSF57424">
    <property type="entry name" value="LDL receptor-like module"/>
    <property type="match status" value="4"/>
</dbReference>
<evidence type="ECO:0000256" key="7">
    <source>
        <dbReference type="ARBA" id="ARBA00023157"/>
    </source>
</evidence>
<dbReference type="PANTHER" id="PTHR22722:SF15">
    <property type="entry name" value="LOW-DENSITY LIPOPROTEIN RECEPTOR-RELATED"/>
    <property type="match status" value="1"/>
</dbReference>
<feature type="disulfide bond" evidence="12">
    <location>
        <begin position="123"/>
        <end position="135"/>
    </location>
</feature>
<keyword evidence="18" id="KW-1185">Reference proteome</keyword>
<dbReference type="PROSITE" id="PS50068">
    <property type="entry name" value="LDLRA_2"/>
    <property type="match status" value="4"/>
</dbReference>
<dbReference type="PROSITE" id="PS01209">
    <property type="entry name" value="LDLRA_1"/>
    <property type="match status" value="4"/>
</dbReference>
<keyword evidence="6 15" id="KW-0472">Membrane</keyword>
<feature type="repeat" description="LDL-receptor class B" evidence="13">
    <location>
        <begin position="487"/>
        <end position="531"/>
    </location>
</feature>
<dbReference type="InterPro" id="IPR051221">
    <property type="entry name" value="LDLR-related"/>
</dbReference>
<dbReference type="PROSITE" id="PS01186">
    <property type="entry name" value="EGF_2"/>
    <property type="match status" value="2"/>
</dbReference>
<dbReference type="GO" id="GO:0016324">
    <property type="term" value="C:apical plasma membrane"/>
    <property type="evidence" value="ECO:0007669"/>
    <property type="project" value="TreeGrafter"/>
</dbReference>
<sequence>MGRPERGALRPLALLLLLLLLQLQHLEAAADPLRGGQGSVKECEEDQFRCRNERCIPSVWRCDEDDDCSDNSDEDDCPKKTCADSDFTCDDGHCIRERWKCDGEEECPDGSDESEATCTLGTCRGDEFRCGDGTCVPAIKRCNQEQDCPDRSDEAGCLQESTCEGPRRFQCKSGECVDGGKVCDAQRDCRDWSDEPLKECVLPTSQRNRRRPRGKEEHSLSMAQAGGLNECLHNNGGCSHICTDLKIGFECTCPSGYRLLDQKTCGDIDECEDPDACSQICVNYKGYFKCECHPGYEMDTLTKNCKAVAGRSPSLIFTNRHEVRRIDLVKRDYSRLIPMLKNVVALDVEVATNRIYWCDLSYRKIYSAYMDKASDPAEQEVLIDEQLHSPEGLAVDWVHKHIYWTDSGNKTISVATVDGGRRCTLFSRDLSEPRAIAVDPLRGFVYWSDWGYEAKIEKSGLNGVHRQTLVSDGIEWPNGITLDLLNQRLYWVDSKLHQLSSIDFSGGNRKMLISSPDYLSHPFGIAVFEDKVFWTDLENEAIFSANRLNGLEISVLAENLNNPHDIVIFHELKQPRAADACELSAQPNGGCEYLCLPAPQMSSHSPKYTCACPDTMRLGPDMKRCYRAPQSTSTTTLASTTTRTVADTTRAPGTTVHSPGYQNHSTETPSLAAAVPGSVSVPRAPSINPSTPSPATSNHSQHYGNESGKMGSTVTAAVIGIIVPMVVIALLCMSGYLIWRNWKRKNTKSMNFDNPVYRKTTEEEDEDELHIGRAAQIGHVYPAAISSFDHPLWAEPCLGETREMEDPAPALKELFVLPGEPRSQLHQLPKNPLSELPVVKCKRVALSLEDDGLP</sequence>
<evidence type="ECO:0000313" key="18">
    <source>
        <dbReference type="Proteomes" id="UP000245320"/>
    </source>
</evidence>
<keyword evidence="4" id="KW-0677">Repeat</keyword>
<evidence type="ECO:0000256" key="15">
    <source>
        <dbReference type="SAM" id="Phobius"/>
    </source>
</evidence>
<dbReference type="SMART" id="SM00181">
    <property type="entry name" value="EGF"/>
    <property type="match status" value="4"/>
</dbReference>
<feature type="disulfide bond" evidence="12">
    <location>
        <begin position="130"/>
        <end position="148"/>
    </location>
</feature>
<feature type="signal peptide" evidence="16">
    <location>
        <begin position="1"/>
        <end position="28"/>
    </location>
</feature>
<evidence type="ECO:0000256" key="10">
    <source>
        <dbReference type="ARBA" id="ARBA00046288"/>
    </source>
</evidence>
<dbReference type="SUPFAM" id="SSF63825">
    <property type="entry name" value="YWTD domain"/>
    <property type="match status" value="1"/>
</dbReference>
<keyword evidence="2" id="KW-0254">Endocytosis</keyword>
<feature type="compositionally biased region" description="Low complexity" evidence="14">
    <location>
        <begin position="631"/>
        <end position="651"/>
    </location>
</feature>
<dbReference type="SMART" id="SM00179">
    <property type="entry name" value="EGF_CA"/>
    <property type="match status" value="2"/>
</dbReference>
<feature type="compositionally biased region" description="Polar residues" evidence="14">
    <location>
        <begin position="687"/>
        <end position="708"/>
    </location>
</feature>
<dbReference type="InterPro" id="IPR009030">
    <property type="entry name" value="Growth_fac_rcpt_cys_sf"/>
</dbReference>
<dbReference type="Gene3D" id="2.120.10.30">
    <property type="entry name" value="TolB, C-terminal domain"/>
    <property type="match status" value="1"/>
</dbReference>
<dbReference type="Pfam" id="PF00058">
    <property type="entry name" value="Ldl_recept_b"/>
    <property type="match status" value="5"/>
</dbReference>
<dbReference type="PROSITE" id="PS51120">
    <property type="entry name" value="LDLRB"/>
    <property type="match status" value="4"/>
</dbReference>
<dbReference type="SUPFAM" id="SSF57196">
    <property type="entry name" value="EGF/Laminin"/>
    <property type="match status" value="1"/>
</dbReference>
<dbReference type="InterPro" id="IPR049883">
    <property type="entry name" value="NOTCH1_EGF-like"/>
</dbReference>
<evidence type="ECO:0000256" key="16">
    <source>
        <dbReference type="SAM" id="SignalP"/>
    </source>
</evidence>
<dbReference type="SMART" id="SM00192">
    <property type="entry name" value="LDLa"/>
    <property type="match status" value="4"/>
</dbReference>
<dbReference type="CTD" id="7804"/>
<dbReference type="PANTHER" id="PTHR22722">
    <property type="entry name" value="LOW-DENSITY LIPOPROTEIN RECEPTOR-RELATED PROTEIN 2-RELATED"/>
    <property type="match status" value="1"/>
</dbReference>
<feature type="disulfide bond" evidence="11">
    <location>
        <begin position="271"/>
        <end position="281"/>
    </location>
</feature>
<dbReference type="FunFam" id="2.10.25.10:FF:000009">
    <property type="entry name" value="Low-density lipoprotein receptor isoform 1"/>
    <property type="match status" value="1"/>
</dbReference>
<keyword evidence="16" id="KW-0732">Signal</keyword>
<evidence type="ECO:0000256" key="4">
    <source>
        <dbReference type="ARBA" id="ARBA00022737"/>
    </source>
</evidence>
<dbReference type="FunFam" id="2.10.25.10:FF:000052">
    <property type="entry name" value="low-density lipoprotein receptor isoform X1"/>
    <property type="match status" value="1"/>
</dbReference>
<dbReference type="PROSITE" id="PS01187">
    <property type="entry name" value="EGF_CA"/>
    <property type="match status" value="1"/>
</dbReference>
<evidence type="ECO:0000256" key="11">
    <source>
        <dbReference type="PROSITE-ProRule" id="PRU00076"/>
    </source>
</evidence>
<evidence type="ECO:0000256" key="12">
    <source>
        <dbReference type="PROSITE-ProRule" id="PRU00124"/>
    </source>
</evidence>
<evidence type="ECO:0000256" key="8">
    <source>
        <dbReference type="ARBA" id="ARBA00023170"/>
    </source>
</evidence>
<feature type="repeat" description="LDL-receptor class B" evidence="13">
    <location>
        <begin position="443"/>
        <end position="486"/>
    </location>
</feature>
<dbReference type="PROSITE" id="PS50026">
    <property type="entry name" value="EGF_3"/>
    <property type="match status" value="1"/>
</dbReference>
<reference evidence="19" key="1">
    <citation type="submission" date="2025-08" db="UniProtKB">
        <authorList>
            <consortium name="RefSeq"/>
        </authorList>
    </citation>
    <scope>IDENTIFICATION</scope>
    <source>
        <tissue evidence="19">Spleen</tissue>
    </source>
</reference>
<feature type="disulfide bond" evidence="12">
    <location>
        <begin position="82"/>
        <end position="94"/>
    </location>
</feature>
<dbReference type="Pfam" id="PF00057">
    <property type="entry name" value="Ldl_recept_a"/>
    <property type="match status" value="4"/>
</dbReference>
<feature type="repeat" description="LDL-receptor class B" evidence="13">
    <location>
        <begin position="400"/>
        <end position="442"/>
    </location>
</feature>
<dbReference type="CDD" id="cd00054">
    <property type="entry name" value="EGF_CA"/>
    <property type="match status" value="1"/>
</dbReference>
<comment type="subcellular location">
    <subcellularLocation>
        <location evidence="10">Endomembrane system</location>
        <topology evidence="10">Single-pass type I membrane protein</topology>
    </subcellularLocation>
</comment>
<feature type="compositionally biased region" description="Polar residues" evidence="14">
    <location>
        <begin position="655"/>
        <end position="669"/>
    </location>
</feature>
<dbReference type="InterPro" id="IPR011042">
    <property type="entry name" value="6-blade_b-propeller_TolB-like"/>
</dbReference>
<dbReference type="Pfam" id="PF14670">
    <property type="entry name" value="FXa_inhibition"/>
    <property type="match status" value="1"/>
</dbReference>
<dbReference type="FunFam" id="2.120.10.30:FF:000002">
    <property type="entry name" value="low-density lipoprotein receptor isoform X1"/>
    <property type="match status" value="1"/>
</dbReference>
<dbReference type="PRINTS" id="PR00261">
    <property type="entry name" value="LDLRECEPTOR"/>
</dbReference>
<evidence type="ECO:0000256" key="14">
    <source>
        <dbReference type="SAM" id="MobiDB-lite"/>
    </source>
</evidence>
<dbReference type="RefSeq" id="XP_033722329.1">
    <property type="nucleotide sequence ID" value="XM_033866438.1"/>
</dbReference>
<evidence type="ECO:0000313" key="19">
    <source>
        <dbReference type="RefSeq" id="XP_033722329.1"/>
    </source>
</evidence>
<organism evidence="18 19">
    <name type="scientific">Tursiops truncatus</name>
    <name type="common">Atlantic bottle-nosed dolphin</name>
    <name type="synonym">Delphinus truncatus</name>
    <dbReference type="NCBI Taxonomy" id="9739"/>
    <lineage>
        <taxon>Eukaryota</taxon>
        <taxon>Metazoa</taxon>
        <taxon>Chordata</taxon>
        <taxon>Craniata</taxon>
        <taxon>Vertebrata</taxon>
        <taxon>Euteleostomi</taxon>
        <taxon>Mammalia</taxon>
        <taxon>Eutheria</taxon>
        <taxon>Laurasiatheria</taxon>
        <taxon>Artiodactyla</taxon>
        <taxon>Whippomorpha</taxon>
        <taxon>Cetacea</taxon>
        <taxon>Odontoceti</taxon>
        <taxon>Delphinidae</taxon>
        <taxon>Tursiops</taxon>
    </lineage>
</organism>
<accession>A0A6J3S7C2</accession>
<dbReference type="Gene3D" id="2.10.25.10">
    <property type="entry name" value="Laminin"/>
    <property type="match status" value="3"/>
</dbReference>
<keyword evidence="3 15" id="KW-0812">Transmembrane</keyword>
<feature type="repeat" description="LDL-receptor class B" evidence="13">
    <location>
        <begin position="353"/>
        <end position="399"/>
    </location>
</feature>
<dbReference type="GO" id="GO:0042562">
    <property type="term" value="F:hormone binding"/>
    <property type="evidence" value="ECO:0007669"/>
    <property type="project" value="TreeGrafter"/>
</dbReference>
<feature type="domain" description="EGF-like" evidence="17">
    <location>
        <begin position="267"/>
        <end position="306"/>
    </location>
</feature>
<evidence type="ECO:0000256" key="5">
    <source>
        <dbReference type="ARBA" id="ARBA00022989"/>
    </source>
</evidence>
<dbReference type="InterPro" id="IPR000742">
    <property type="entry name" value="EGF"/>
</dbReference>
<dbReference type="Pfam" id="PF07645">
    <property type="entry name" value="EGF_CA"/>
    <property type="match status" value="1"/>
</dbReference>
<dbReference type="GO" id="GO:0006898">
    <property type="term" value="P:receptor-mediated endocytosis"/>
    <property type="evidence" value="ECO:0007669"/>
    <property type="project" value="TreeGrafter"/>
</dbReference>
<feature type="disulfide bond" evidence="12">
    <location>
        <begin position="142"/>
        <end position="157"/>
    </location>
</feature>
<dbReference type="AlphaFoldDB" id="A0A6J3S7C2"/>
<keyword evidence="1 11" id="KW-0245">EGF-like domain</keyword>
<feature type="transmembrane region" description="Helical" evidence="15">
    <location>
        <begin position="716"/>
        <end position="739"/>
    </location>
</feature>
<keyword evidence="5 15" id="KW-1133">Transmembrane helix</keyword>
<dbReference type="InterPro" id="IPR001881">
    <property type="entry name" value="EGF-like_Ca-bd_dom"/>
</dbReference>
<feature type="disulfide bond" evidence="12">
    <location>
        <begin position="62"/>
        <end position="77"/>
    </location>
</feature>
<name>A0A6J3S7C2_TURTR</name>
<protein>
    <submittedName>
        <fullName evidence="19">Low-density lipoprotein receptor-related protein 8 isoform X14</fullName>
    </submittedName>
</protein>
<feature type="disulfide bond" evidence="12">
    <location>
        <begin position="89"/>
        <end position="107"/>
    </location>
</feature>
<dbReference type="InterPro" id="IPR023415">
    <property type="entry name" value="LDLR_class-A_CS"/>
</dbReference>
<comment type="caution">
    <text evidence="11">Lacks conserved residue(s) required for the propagation of feature annotation.</text>
</comment>
<dbReference type="SMART" id="SM00135">
    <property type="entry name" value="LY"/>
    <property type="match status" value="5"/>
</dbReference>
<feature type="disulfide bond" evidence="12">
    <location>
        <begin position="50"/>
        <end position="68"/>
    </location>
</feature>
<dbReference type="GO" id="GO:0012505">
    <property type="term" value="C:endomembrane system"/>
    <property type="evidence" value="ECO:0007669"/>
    <property type="project" value="UniProtKB-SubCell"/>
</dbReference>
<keyword evidence="8 19" id="KW-0675">Receptor</keyword>
<evidence type="ECO:0000259" key="17">
    <source>
        <dbReference type="PROSITE" id="PS50026"/>
    </source>
</evidence>
<keyword evidence="19" id="KW-0449">Lipoprotein</keyword>
<evidence type="ECO:0000256" key="1">
    <source>
        <dbReference type="ARBA" id="ARBA00022536"/>
    </source>
</evidence>
<feature type="region of interest" description="Disordered" evidence="14">
    <location>
        <begin position="629"/>
        <end position="708"/>
    </location>
</feature>
<dbReference type="GO" id="GO:0043235">
    <property type="term" value="C:receptor complex"/>
    <property type="evidence" value="ECO:0007669"/>
    <property type="project" value="TreeGrafter"/>
</dbReference>
<dbReference type="Gene3D" id="4.10.400.10">
    <property type="entry name" value="Low-density Lipoprotein Receptor"/>
    <property type="match status" value="4"/>
</dbReference>
<dbReference type="PROSITE" id="PS00010">
    <property type="entry name" value="ASX_HYDROXYL"/>
    <property type="match status" value="2"/>
</dbReference>
<dbReference type="InterPro" id="IPR000033">
    <property type="entry name" value="LDLR_classB_rpt"/>
</dbReference>
<evidence type="ECO:0000256" key="3">
    <source>
        <dbReference type="ARBA" id="ARBA00022692"/>
    </source>
</evidence>
<dbReference type="SUPFAM" id="SSF57184">
    <property type="entry name" value="Growth factor receptor domain"/>
    <property type="match status" value="1"/>
</dbReference>
<keyword evidence="9" id="KW-0325">Glycoprotein</keyword>
<feature type="chain" id="PRO_5026693527" evidence="16">
    <location>
        <begin position="29"/>
        <end position="854"/>
    </location>
</feature>